<evidence type="ECO:0000313" key="9">
    <source>
        <dbReference type="Proteomes" id="UP001320159"/>
    </source>
</evidence>
<dbReference type="NCBIfam" id="TIGR00427">
    <property type="entry name" value="NAAT family transporter"/>
    <property type="match status" value="1"/>
</dbReference>
<keyword evidence="3" id="KW-1003">Cell membrane</keyword>
<keyword evidence="5 7" id="KW-1133">Transmembrane helix</keyword>
<dbReference type="Proteomes" id="UP001320159">
    <property type="component" value="Unassembled WGS sequence"/>
</dbReference>
<feature type="transmembrane region" description="Helical" evidence="7">
    <location>
        <begin position="111"/>
        <end position="134"/>
    </location>
</feature>
<dbReference type="GO" id="GO:0005886">
    <property type="term" value="C:plasma membrane"/>
    <property type="evidence" value="ECO:0007669"/>
    <property type="project" value="UniProtKB-SubCell"/>
</dbReference>
<keyword evidence="4 7" id="KW-0812">Transmembrane</keyword>
<dbReference type="PANTHER" id="PTHR33508:SF1">
    <property type="entry name" value="UPF0056 MEMBRANE PROTEIN YHCE"/>
    <property type="match status" value="1"/>
</dbReference>
<protein>
    <recommendedName>
        <fullName evidence="7">UPF0056 membrane protein</fullName>
    </recommendedName>
</protein>
<organism evidence="8 9">
    <name type="scientific">Methanooceanicella nereidis</name>
    <dbReference type="NCBI Taxonomy" id="2052831"/>
    <lineage>
        <taxon>Archaea</taxon>
        <taxon>Methanobacteriati</taxon>
        <taxon>Methanobacteriota</taxon>
        <taxon>Stenosarchaea group</taxon>
        <taxon>Methanomicrobia</taxon>
        <taxon>Methanocellales</taxon>
        <taxon>Methanocellaceae</taxon>
        <taxon>Methanooceanicella</taxon>
    </lineage>
</organism>
<gene>
    <name evidence="8" type="ORF">CUJ83_06040</name>
</gene>
<keyword evidence="9" id="KW-1185">Reference proteome</keyword>
<feature type="transmembrane region" description="Helical" evidence="7">
    <location>
        <begin position="146"/>
        <end position="172"/>
    </location>
</feature>
<feature type="transmembrane region" description="Helical" evidence="7">
    <location>
        <begin position="6"/>
        <end position="29"/>
    </location>
</feature>
<evidence type="ECO:0000256" key="2">
    <source>
        <dbReference type="ARBA" id="ARBA00009784"/>
    </source>
</evidence>
<evidence type="ECO:0000256" key="6">
    <source>
        <dbReference type="ARBA" id="ARBA00023136"/>
    </source>
</evidence>
<comment type="subcellular location">
    <subcellularLocation>
        <location evidence="1 7">Cell membrane</location>
        <topology evidence="1 7">Multi-pass membrane protein</topology>
    </subcellularLocation>
</comment>
<feature type="transmembrane region" description="Helical" evidence="7">
    <location>
        <begin position="66"/>
        <end position="90"/>
    </location>
</feature>
<dbReference type="Pfam" id="PF01914">
    <property type="entry name" value="MarC"/>
    <property type="match status" value="1"/>
</dbReference>
<comment type="similarity">
    <text evidence="2 7">Belongs to the UPF0056 (MarC) family.</text>
</comment>
<name>A0AAP2RCW0_9EURY</name>
<evidence type="ECO:0000256" key="5">
    <source>
        <dbReference type="ARBA" id="ARBA00022989"/>
    </source>
</evidence>
<proteinExistence type="inferred from homology"/>
<dbReference type="PANTHER" id="PTHR33508">
    <property type="entry name" value="UPF0056 MEMBRANE PROTEIN YHCE"/>
    <property type="match status" value="1"/>
</dbReference>
<evidence type="ECO:0000256" key="7">
    <source>
        <dbReference type="RuleBase" id="RU362048"/>
    </source>
</evidence>
<feature type="transmembrane region" description="Helical" evidence="7">
    <location>
        <begin position="41"/>
        <end position="60"/>
    </location>
</feature>
<dbReference type="EMBL" id="PGCK01000004">
    <property type="protein sequence ID" value="MCD1294561.1"/>
    <property type="molecule type" value="Genomic_DNA"/>
</dbReference>
<keyword evidence="6 7" id="KW-0472">Membrane</keyword>
<evidence type="ECO:0000313" key="8">
    <source>
        <dbReference type="EMBL" id="MCD1294561.1"/>
    </source>
</evidence>
<dbReference type="InterPro" id="IPR002771">
    <property type="entry name" value="Multi_antbiot-R_MarC"/>
</dbReference>
<comment type="caution">
    <text evidence="8">The sequence shown here is derived from an EMBL/GenBank/DDBJ whole genome shotgun (WGS) entry which is preliminary data.</text>
</comment>
<evidence type="ECO:0000256" key="4">
    <source>
        <dbReference type="ARBA" id="ARBA00022692"/>
    </source>
</evidence>
<dbReference type="AlphaFoldDB" id="A0AAP2RCW0"/>
<sequence>MNIEFFLSATIAIFVMADPFGNIPIFLSLTNFMSGTERRYVITKASVVAGIILIVFALIGKEFMDILAVSINSLRIAGGILLLIIAFDMLMGKETRAKKTDSSPPEVDEEYGSVAITPMATPLIAGPGAMTVTMVYMNEAIGFDKIFILAAIVLAILVSWIILVNCDFLFSIFRKDGTRVLTKVMGIILAAIATEMVIGGLSGAFPALLG</sequence>
<accession>A0AAP2RCW0</accession>
<feature type="transmembrane region" description="Helical" evidence="7">
    <location>
        <begin position="184"/>
        <end position="209"/>
    </location>
</feature>
<evidence type="ECO:0000256" key="3">
    <source>
        <dbReference type="ARBA" id="ARBA00022475"/>
    </source>
</evidence>
<dbReference type="RefSeq" id="WP_230741394.1">
    <property type="nucleotide sequence ID" value="NZ_PGCK01000004.1"/>
</dbReference>
<evidence type="ECO:0000256" key="1">
    <source>
        <dbReference type="ARBA" id="ARBA00004651"/>
    </source>
</evidence>
<reference evidence="8 9" key="1">
    <citation type="submission" date="2017-11" db="EMBL/GenBank/DDBJ databases">
        <title>Isolation and Characterization of Family Methanocellaceae Species from Potential Methane Hydrate Area Offshore Southwestern Taiwan.</title>
        <authorList>
            <person name="Zhang W.-L."/>
            <person name="Chen W.-C."/>
            <person name="Lai M.-C."/>
            <person name="Chen S.-C."/>
        </authorList>
    </citation>
    <scope>NUCLEOTIDE SEQUENCE [LARGE SCALE GENOMIC DNA]</scope>
    <source>
        <strain evidence="8 9">CWC-04</strain>
    </source>
</reference>